<evidence type="ECO:0000259" key="5">
    <source>
        <dbReference type="PROSITE" id="PS50949"/>
    </source>
</evidence>
<dbReference type="InterPro" id="IPR036390">
    <property type="entry name" value="WH_DNA-bd_sf"/>
</dbReference>
<feature type="compositionally biased region" description="Low complexity" evidence="4">
    <location>
        <begin position="220"/>
        <end position="234"/>
    </location>
</feature>
<organism evidence="6 7">
    <name type="scientific">Nocardioides eburneus</name>
    <dbReference type="NCBI Taxonomy" id="3231482"/>
    <lineage>
        <taxon>Bacteria</taxon>
        <taxon>Bacillati</taxon>
        <taxon>Actinomycetota</taxon>
        <taxon>Actinomycetes</taxon>
        <taxon>Propionibacteriales</taxon>
        <taxon>Nocardioidaceae</taxon>
        <taxon>Nocardioides</taxon>
    </lineage>
</organism>
<dbReference type="PANTHER" id="PTHR43537">
    <property type="entry name" value="TRANSCRIPTIONAL REGULATOR, GNTR FAMILY"/>
    <property type="match status" value="1"/>
</dbReference>
<dbReference type="SMART" id="SM00345">
    <property type="entry name" value="HTH_GNTR"/>
    <property type="match status" value="1"/>
</dbReference>
<dbReference type="Pfam" id="PF00392">
    <property type="entry name" value="GntR"/>
    <property type="match status" value="1"/>
</dbReference>
<dbReference type="Gene3D" id="1.20.120.530">
    <property type="entry name" value="GntR ligand-binding domain-like"/>
    <property type="match status" value="1"/>
</dbReference>
<evidence type="ECO:0000313" key="6">
    <source>
        <dbReference type="EMBL" id="MEX0428023.1"/>
    </source>
</evidence>
<dbReference type="EMBL" id="JBFPJR010000015">
    <property type="protein sequence ID" value="MEX0428023.1"/>
    <property type="molecule type" value="Genomic_DNA"/>
</dbReference>
<dbReference type="CDD" id="cd07377">
    <property type="entry name" value="WHTH_GntR"/>
    <property type="match status" value="1"/>
</dbReference>
<dbReference type="Gene3D" id="1.10.10.10">
    <property type="entry name" value="Winged helix-like DNA-binding domain superfamily/Winged helix DNA-binding domain"/>
    <property type="match status" value="1"/>
</dbReference>
<dbReference type="SMART" id="SM00895">
    <property type="entry name" value="FCD"/>
    <property type="match status" value="1"/>
</dbReference>
<keyword evidence="2" id="KW-0238">DNA-binding</keyword>
<feature type="domain" description="HTH gntR-type" evidence="5">
    <location>
        <begin position="7"/>
        <end position="74"/>
    </location>
</feature>
<dbReference type="InterPro" id="IPR000524">
    <property type="entry name" value="Tscrpt_reg_HTH_GntR"/>
</dbReference>
<keyword evidence="3" id="KW-0804">Transcription</keyword>
<evidence type="ECO:0000256" key="1">
    <source>
        <dbReference type="ARBA" id="ARBA00023015"/>
    </source>
</evidence>
<proteinExistence type="predicted"/>
<evidence type="ECO:0000256" key="4">
    <source>
        <dbReference type="SAM" id="MobiDB-lite"/>
    </source>
</evidence>
<keyword evidence="7" id="KW-1185">Reference proteome</keyword>
<dbReference type="SUPFAM" id="SSF48008">
    <property type="entry name" value="GntR ligand-binding domain-like"/>
    <property type="match status" value="1"/>
</dbReference>
<dbReference type="Proteomes" id="UP001556631">
    <property type="component" value="Unassembled WGS sequence"/>
</dbReference>
<dbReference type="SUPFAM" id="SSF46785">
    <property type="entry name" value="Winged helix' DNA-binding domain"/>
    <property type="match status" value="1"/>
</dbReference>
<comment type="caution">
    <text evidence="6">The sequence shown here is derived from an EMBL/GenBank/DDBJ whole genome shotgun (WGS) entry which is preliminary data.</text>
</comment>
<dbReference type="PANTHER" id="PTHR43537:SF24">
    <property type="entry name" value="GLUCONATE OPERON TRANSCRIPTIONAL REPRESSOR"/>
    <property type="match status" value="1"/>
</dbReference>
<accession>A0ABV3SYU1</accession>
<dbReference type="InterPro" id="IPR036388">
    <property type="entry name" value="WH-like_DNA-bd_sf"/>
</dbReference>
<dbReference type="PROSITE" id="PS50949">
    <property type="entry name" value="HTH_GNTR"/>
    <property type="match status" value="1"/>
</dbReference>
<keyword evidence="1" id="KW-0805">Transcription regulation</keyword>
<dbReference type="Pfam" id="PF07729">
    <property type="entry name" value="FCD"/>
    <property type="match status" value="1"/>
</dbReference>
<dbReference type="InterPro" id="IPR008920">
    <property type="entry name" value="TF_FadR/GntR_C"/>
</dbReference>
<evidence type="ECO:0000313" key="7">
    <source>
        <dbReference type="Proteomes" id="UP001556631"/>
    </source>
</evidence>
<feature type="region of interest" description="Disordered" evidence="4">
    <location>
        <begin position="215"/>
        <end position="234"/>
    </location>
</feature>
<dbReference type="RefSeq" id="WP_367993950.1">
    <property type="nucleotide sequence ID" value="NZ_JBFPJR010000015.1"/>
</dbReference>
<gene>
    <name evidence="6" type="ORF">AB3X52_10365</name>
</gene>
<evidence type="ECO:0000256" key="3">
    <source>
        <dbReference type="ARBA" id="ARBA00023163"/>
    </source>
</evidence>
<dbReference type="InterPro" id="IPR011711">
    <property type="entry name" value="GntR_C"/>
</dbReference>
<reference evidence="6 7" key="1">
    <citation type="submission" date="2024-07" db="EMBL/GenBank/DDBJ databases">
        <authorList>
            <person name="Lee S."/>
            <person name="Kang M."/>
        </authorList>
    </citation>
    <scope>NUCLEOTIDE SEQUENCE [LARGE SCALE GENOMIC DNA]</scope>
    <source>
        <strain evidence="6 7">DS6</strain>
    </source>
</reference>
<protein>
    <submittedName>
        <fullName evidence="6">GntR family transcriptional regulator</fullName>
    </submittedName>
</protein>
<sequence>MKQRSTRARADDVRQRLRAALLQGRYAPRQRLIEAELAEEYAVSRFVIRNVLHQLEAESLVEVQPHRGARVRELSLAEALEITELRQSVEGLIAARAAERISPAQIDGLQRLGRAMADAVEGGELVRYSESNAALHASLREIAANATATALLERLNAQMVRHQFMLSLIPGRPRVSLPEHLDIIVAVCAHEPAAAESAMRRHIGSVLRAIAESDAAGSRAPGMPGPAKGMAAAP</sequence>
<name>A0ABV3SYU1_9ACTN</name>
<evidence type="ECO:0000256" key="2">
    <source>
        <dbReference type="ARBA" id="ARBA00023125"/>
    </source>
</evidence>